<evidence type="ECO:0000313" key="4">
    <source>
        <dbReference type="Proteomes" id="UP000470404"/>
    </source>
</evidence>
<evidence type="ECO:0000256" key="1">
    <source>
        <dbReference type="SAM" id="MobiDB-lite"/>
    </source>
</evidence>
<dbReference type="Proteomes" id="UP000470404">
    <property type="component" value="Unassembled WGS sequence"/>
</dbReference>
<dbReference type="Gene3D" id="1.10.260.40">
    <property type="entry name" value="lambda repressor-like DNA-binding domains"/>
    <property type="match status" value="1"/>
</dbReference>
<evidence type="ECO:0000259" key="2">
    <source>
        <dbReference type="PROSITE" id="PS50943"/>
    </source>
</evidence>
<evidence type="ECO:0000313" key="3">
    <source>
        <dbReference type="EMBL" id="NEC60755.1"/>
    </source>
</evidence>
<dbReference type="SUPFAM" id="SSF47413">
    <property type="entry name" value="lambda repressor-like DNA-binding domains"/>
    <property type="match status" value="1"/>
</dbReference>
<name>A0ABX0C1U4_9PSEU</name>
<dbReference type="InterPro" id="IPR010982">
    <property type="entry name" value="Lambda_DNA-bd_dom_sf"/>
</dbReference>
<gene>
    <name evidence="3" type="ORF">G3I59_35485</name>
</gene>
<reference evidence="3 4" key="1">
    <citation type="submission" date="2020-01" db="EMBL/GenBank/DDBJ databases">
        <title>Insect and environment-associated Actinomycetes.</title>
        <authorList>
            <person name="Currrie C."/>
            <person name="Chevrette M."/>
            <person name="Carlson C."/>
            <person name="Stubbendieck R."/>
            <person name="Wendt-Pienkowski E."/>
        </authorList>
    </citation>
    <scope>NUCLEOTIDE SEQUENCE [LARGE SCALE GENOMIC DNA]</scope>
    <source>
        <strain evidence="3 4">SID8386</strain>
    </source>
</reference>
<dbReference type="PROSITE" id="PS50943">
    <property type="entry name" value="HTH_CROC1"/>
    <property type="match status" value="1"/>
</dbReference>
<sequence>MGQRREGLVRARKAACLTQEELAVLLPADVKSIRNWEAGRSEPQPYRRARYAELLRVRLARLEELLQERAVATSTTGAPSLDAETGTESNTGSAAEPAYDASLRHTLTTPSASNATDPADVRRIQQEWLRVRQAPGVRGRELTELAAWLYPESQRAPGGHVLAGPGWLLDQPVPLDSVRLAWSDWHQPAPPWGSLEHVLPLTDRGELYAGYSRAVRDLVRPRLLENRLSYRLLGLRTDDGLELTFGTTSFFEVFDVKQALAHEFKAAWLASGRAAPDWDALPLRAALGDPFDPQQLLMSPGISTLTVRRDRSGDEHRFVLHERDGGKVADGGGLCHVMPAGEFQPSSVDPADMRNDFSLWRNIMREFSEEFLGNPEHDGSRSGPIDYAQEEPFRSFDRARVEGGLRLWHYGLAMEPLELGAVQMTVAVADDVVFDQLFAGLVDANDEGRVVGHSGRTDMPFHAEAIDRLDPRLSASALTVLRLAWRDRELLLDGSATR</sequence>
<dbReference type="CDD" id="cd00093">
    <property type="entry name" value="HTH_XRE"/>
    <property type="match status" value="1"/>
</dbReference>
<feature type="region of interest" description="Disordered" evidence="1">
    <location>
        <begin position="71"/>
        <end position="96"/>
    </location>
</feature>
<organism evidence="3 4">
    <name type="scientific">Amycolatopsis rubida</name>
    <dbReference type="NCBI Taxonomy" id="112413"/>
    <lineage>
        <taxon>Bacteria</taxon>
        <taxon>Bacillati</taxon>
        <taxon>Actinomycetota</taxon>
        <taxon>Actinomycetes</taxon>
        <taxon>Pseudonocardiales</taxon>
        <taxon>Pseudonocardiaceae</taxon>
        <taxon>Amycolatopsis</taxon>
    </lineage>
</organism>
<accession>A0ABX0C1U4</accession>
<feature type="domain" description="HTH cro/C1-type" evidence="2">
    <location>
        <begin position="8"/>
        <end position="62"/>
    </location>
</feature>
<keyword evidence="4" id="KW-1185">Reference proteome</keyword>
<dbReference type="InterPro" id="IPR001387">
    <property type="entry name" value="Cro/C1-type_HTH"/>
</dbReference>
<comment type="caution">
    <text evidence="3">The sequence shown here is derived from an EMBL/GenBank/DDBJ whole genome shotgun (WGS) entry which is preliminary data.</text>
</comment>
<proteinExistence type="predicted"/>
<dbReference type="EMBL" id="JAAGNC010000177">
    <property type="protein sequence ID" value="NEC60755.1"/>
    <property type="molecule type" value="Genomic_DNA"/>
</dbReference>
<protein>
    <submittedName>
        <fullName evidence="3">Helix-turn-helix transcriptional regulator</fullName>
    </submittedName>
</protein>